<evidence type="ECO:0000313" key="1">
    <source>
        <dbReference type="EMBL" id="EST48425.1"/>
    </source>
</evidence>
<organism evidence="1">
    <name type="scientific">Spironucleus salmonicida</name>
    <dbReference type="NCBI Taxonomy" id="348837"/>
    <lineage>
        <taxon>Eukaryota</taxon>
        <taxon>Metamonada</taxon>
        <taxon>Diplomonadida</taxon>
        <taxon>Hexamitidae</taxon>
        <taxon>Hexamitinae</taxon>
        <taxon>Spironucleus</taxon>
    </lineage>
</organism>
<keyword evidence="3" id="KW-1185">Reference proteome</keyword>
<dbReference type="VEuPathDB" id="GiardiaDB:SS50377_28244"/>
<evidence type="ECO:0000313" key="3">
    <source>
        <dbReference type="Proteomes" id="UP000018208"/>
    </source>
</evidence>
<sequence>MSDQDYDKDLSSARFAVQSVVINDILKDKEPISTQCKNYLYISSKTAKLVIKLQIENLGEDRSAKYEEIMLNHEISQFITTEDNVYYVSGETIYDLSNQINLEFDQIFCIDTIQIDDTRIVALVQKDYHYYWLTTNFETVNGPVLSNFDIIKTVSYIYQLCLITQKDEQVYLYQVKQFDQVELIASIVCTGIIIGIIDEYIFFKHTDTLEKINILTQDSEQFETNVFSVEILPTFPHKTAPQYIILNNEDIVILDQNFRTLQLINNNNFIPPTSTGMDKLVCSSPQLDPDLFIFIKNTAHSLNIPILNSERLKQIAINIKGCQEPQFLNQEGNHQFKQKDYYYIMITCGYESNGASIHFFSVNALSRNDKIGYQYPWSSLDSRAPENVKFRFSEVVKVQAVQNYPEESEQVFYLNLDTQQKIQSTNSSPPHMNQKIQLPAKIVELEQNHQNQKIQQQLTISSPRLQPSNVPQIEFHDRKPSIRISTPTFNAFAQVSNQLIAQTEQIIPLNEINIQNSIEFCVVFDETINKNQVEFAADLFLERTKIPYCYYKLINSAGKQLCTAADITRFQDVKRQLQNESINETDDVKFSSEKWSVESSFVGFGKCVKKLVNLSQMEEFVKKLK</sequence>
<proteinExistence type="predicted"/>
<dbReference type="Proteomes" id="UP000018208">
    <property type="component" value="Unassembled WGS sequence"/>
</dbReference>
<reference evidence="1 2" key="1">
    <citation type="journal article" date="2014" name="PLoS Genet.">
        <title>The Genome of Spironucleus salmonicida Highlights a Fish Pathogen Adapted to Fluctuating Environments.</title>
        <authorList>
            <person name="Xu F."/>
            <person name="Jerlstrom-Hultqvist J."/>
            <person name="Einarsson E."/>
            <person name="Astvaldsson A."/>
            <person name="Svard S.G."/>
            <person name="Andersson J.O."/>
        </authorList>
    </citation>
    <scope>NUCLEOTIDE SEQUENCE</scope>
    <source>
        <strain evidence="2">ATCC 50377</strain>
    </source>
</reference>
<evidence type="ECO:0000313" key="2">
    <source>
        <dbReference type="EMBL" id="KAH0570269.1"/>
    </source>
</evidence>
<accession>V6LV19</accession>
<dbReference type="EMBL" id="KI545985">
    <property type="protein sequence ID" value="EST48425.1"/>
    <property type="molecule type" value="Genomic_DNA"/>
</dbReference>
<reference evidence="2" key="2">
    <citation type="submission" date="2020-12" db="EMBL/GenBank/DDBJ databases">
        <title>New Spironucleus salmonicida genome in near-complete chromosomes.</title>
        <authorList>
            <person name="Xu F."/>
            <person name="Kurt Z."/>
            <person name="Jimenez-Gonzalez A."/>
            <person name="Astvaldsson A."/>
            <person name="Andersson J.O."/>
            <person name="Svard S.G."/>
        </authorList>
    </citation>
    <scope>NUCLEOTIDE SEQUENCE</scope>
    <source>
        <strain evidence="2">ATCC 50377</strain>
    </source>
</reference>
<protein>
    <submittedName>
        <fullName evidence="1">Uncharacterized protein</fullName>
    </submittedName>
</protein>
<name>V6LV19_9EUKA</name>
<gene>
    <name evidence="1" type="ORF">SS50377_11373</name>
    <name evidence="2" type="ORF">SS50377_28244</name>
</gene>
<dbReference type="AlphaFoldDB" id="V6LV19"/>
<dbReference type="EMBL" id="AUWU02000008">
    <property type="protein sequence ID" value="KAH0570269.1"/>
    <property type="molecule type" value="Genomic_DNA"/>
</dbReference>